<dbReference type="Gene3D" id="1.20.1050.10">
    <property type="match status" value="1"/>
</dbReference>
<gene>
    <name evidence="8" type="ORF">B0H63DRAFT_383875</name>
</gene>
<feature type="domain" description="GST C-terminal" evidence="7">
    <location>
        <begin position="96"/>
        <end position="211"/>
    </location>
</feature>
<dbReference type="InterPro" id="IPR004046">
    <property type="entry name" value="GST_C"/>
</dbReference>
<dbReference type="InterPro" id="IPR010987">
    <property type="entry name" value="Glutathione-S-Trfase_C-like"/>
</dbReference>
<evidence type="ECO:0000259" key="6">
    <source>
        <dbReference type="PROSITE" id="PS50404"/>
    </source>
</evidence>
<evidence type="ECO:0000313" key="8">
    <source>
        <dbReference type="EMBL" id="KAK3385818.1"/>
    </source>
</evidence>
<evidence type="ECO:0000256" key="4">
    <source>
        <dbReference type="ARBA" id="ARBA00047960"/>
    </source>
</evidence>
<dbReference type="EC" id="2.5.1.18" evidence="2"/>
<dbReference type="PANTHER" id="PTHR43900">
    <property type="entry name" value="GLUTATHIONE S-TRANSFERASE RHO"/>
    <property type="match status" value="1"/>
</dbReference>
<dbReference type="Pfam" id="PF00043">
    <property type="entry name" value="GST_C"/>
    <property type="match status" value="1"/>
</dbReference>
<dbReference type="InterPro" id="IPR036282">
    <property type="entry name" value="Glutathione-S-Trfase_C_sf"/>
</dbReference>
<keyword evidence="9" id="KW-1185">Reference proteome</keyword>
<feature type="domain" description="GST N-terminal" evidence="6">
    <location>
        <begin position="1"/>
        <end position="82"/>
    </location>
</feature>
<comment type="similarity">
    <text evidence="1 5">Belongs to the GST superfamily.</text>
</comment>
<dbReference type="PANTHER" id="PTHR43900:SF3">
    <property type="entry name" value="GLUTATHIONE S-TRANSFERASE RHO"/>
    <property type="match status" value="1"/>
</dbReference>
<comment type="caution">
    <text evidence="8">The sequence shown here is derived from an EMBL/GenBank/DDBJ whole genome shotgun (WGS) entry which is preliminary data.</text>
</comment>
<dbReference type="GO" id="GO:0006749">
    <property type="term" value="P:glutathione metabolic process"/>
    <property type="evidence" value="ECO:0007669"/>
    <property type="project" value="TreeGrafter"/>
</dbReference>
<dbReference type="SUPFAM" id="SSF47616">
    <property type="entry name" value="GST C-terminal domain-like"/>
    <property type="match status" value="1"/>
</dbReference>
<dbReference type="PROSITE" id="PS50404">
    <property type="entry name" value="GST_NTER"/>
    <property type="match status" value="1"/>
</dbReference>
<dbReference type="SUPFAM" id="SSF52833">
    <property type="entry name" value="Thioredoxin-like"/>
    <property type="match status" value="1"/>
</dbReference>
<dbReference type="GO" id="GO:0004364">
    <property type="term" value="F:glutathione transferase activity"/>
    <property type="evidence" value="ECO:0007669"/>
    <property type="project" value="UniProtKB-EC"/>
</dbReference>
<evidence type="ECO:0000256" key="3">
    <source>
        <dbReference type="ARBA" id="ARBA00022679"/>
    </source>
</evidence>
<dbReference type="SFLD" id="SFLDG00358">
    <property type="entry name" value="Main_(cytGST)"/>
    <property type="match status" value="1"/>
</dbReference>
<reference evidence="8" key="2">
    <citation type="submission" date="2023-06" db="EMBL/GenBank/DDBJ databases">
        <authorList>
            <consortium name="Lawrence Berkeley National Laboratory"/>
            <person name="Haridas S."/>
            <person name="Hensen N."/>
            <person name="Bonometti L."/>
            <person name="Westerberg I."/>
            <person name="Brannstrom I.O."/>
            <person name="Guillou S."/>
            <person name="Cros-Aarteil S."/>
            <person name="Calhoun S."/>
            <person name="Kuo A."/>
            <person name="Mondo S."/>
            <person name="Pangilinan J."/>
            <person name="Riley R."/>
            <person name="LaButti K."/>
            <person name="Andreopoulos B."/>
            <person name="Lipzen A."/>
            <person name="Chen C."/>
            <person name="Yanf M."/>
            <person name="Daum C."/>
            <person name="Ng V."/>
            <person name="Clum A."/>
            <person name="Steindorff A."/>
            <person name="Ohm R."/>
            <person name="Martin F."/>
            <person name="Silar P."/>
            <person name="Natvig D."/>
            <person name="Lalanne C."/>
            <person name="Gautier V."/>
            <person name="Ament-velasquez S.L."/>
            <person name="Kruys A."/>
            <person name="Hutchinson M.I."/>
            <person name="Powell A.J."/>
            <person name="Barry K."/>
            <person name="Miller A.N."/>
            <person name="Grigoriev I.V."/>
            <person name="Debuchy R."/>
            <person name="Gladieux P."/>
            <person name="Thoren M.H."/>
            <person name="Johannesson H."/>
        </authorList>
    </citation>
    <scope>NUCLEOTIDE SEQUENCE</scope>
    <source>
        <strain evidence="8">CBS 232.78</strain>
    </source>
</reference>
<evidence type="ECO:0000313" key="9">
    <source>
        <dbReference type="Proteomes" id="UP001285441"/>
    </source>
</evidence>
<evidence type="ECO:0000256" key="2">
    <source>
        <dbReference type="ARBA" id="ARBA00012452"/>
    </source>
</evidence>
<dbReference type="Gene3D" id="3.40.30.10">
    <property type="entry name" value="Glutaredoxin"/>
    <property type="match status" value="1"/>
</dbReference>
<dbReference type="SFLD" id="SFLDG01154">
    <property type="entry name" value="Main.5:_Phi-like"/>
    <property type="match status" value="1"/>
</dbReference>
<sequence>MVIKIHGLKGSTCTQRVCTVLYEKNIPFEFIDVDFAIGEHKSEKYMRLHPFGKVPVLDDDGFILFESRAIAKYIAAKYADQGTPLLPAAGDLKTIGLYEQACSMEQSYFDPPTFGLSFEKLWKSWQGKGGPDDALVAKYAAELDTTLAVYEKILGKRKYLSGDDLTLADLFHVPYGVMVRGLGYQSTFDKYPHVAKWFDGLLARESWKQVT</sequence>
<dbReference type="CDD" id="cd03053">
    <property type="entry name" value="GST_N_Phi"/>
    <property type="match status" value="1"/>
</dbReference>
<dbReference type="SFLD" id="SFLDS00019">
    <property type="entry name" value="Glutathione_Transferase_(cytos"/>
    <property type="match status" value="1"/>
</dbReference>
<evidence type="ECO:0000256" key="1">
    <source>
        <dbReference type="ARBA" id="ARBA00007409"/>
    </source>
</evidence>
<dbReference type="PROSITE" id="PS50405">
    <property type="entry name" value="GST_CTER"/>
    <property type="match status" value="1"/>
</dbReference>
<accession>A0AAE0NQE9</accession>
<comment type="catalytic activity">
    <reaction evidence="4">
        <text>RX + glutathione = an S-substituted glutathione + a halide anion + H(+)</text>
        <dbReference type="Rhea" id="RHEA:16437"/>
        <dbReference type="ChEBI" id="CHEBI:15378"/>
        <dbReference type="ChEBI" id="CHEBI:16042"/>
        <dbReference type="ChEBI" id="CHEBI:17792"/>
        <dbReference type="ChEBI" id="CHEBI:57925"/>
        <dbReference type="ChEBI" id="CHEBI:90779"/>
        <dbReference type="EC" id="2.5.1.18"/>
    </reaction>
</comment>
<dbReference type="FunFam" id="3.40.30.10:FF:000016">
    <property type="entry name" value="Glutathione S-transferase F2"/>
    <property type="match status" value="1"/>
</dbReference>
<dbReference type="Proteomes" id="UP001285441">
    <property type="component" value="Unassembled WGS sequence"/>
</dbReference>
<dbReference type="GO" id="GO:0043295">
    <property type="term" value="F:glutathione binding"/>
    <property type="evidence" value="ECO:0007669"/>
    <property type="project" value="TreeGrafter"/>
</dbReference>
<evidence type="ECO:0000259" key="7">
    <source>
        <dbReference type="PROSITE" id="PS50405"/>
    </source>
</evidence>
<dbReference type="Pfam" id="PF02798">
    <property type="entry name" value="GST_N"/>
    <property type="match status" value="1"/>
</dbReference>
<dbReference type="AlphaFoldDB" id="A0AAE0NQE9"/>
<dbReference type="InterPro" id="IPR040079">
    <property type="entry name" value="Glutathione_S-Trfase"/>
</dbReference>
<dbReference type="GO" id="GO:0005737">
    <property type="term" value="C:cytoplasm"/>
    <property type="evidence" value="ECO:0007669"/>
    <property type="project" value="TreeGrafter"/>
</dbReference>
<reference evidence="8" key="1">
    <citation type="journal article" date="2023" name="Mol. Phylogenet. Evol.">
        <title>Genome-scale phylogeny and comparative genomics of the fungal order Sordariales.</title>
        <authorList>
            <person name="Hensen N."/>
            <person name="Bonometti L."/>
            <person name="Westerberg I."/>
            <person name="Brannstrom I.O."/>
            <person name="Guillou S."/>
            <person name="Cros-Aarteil S."/>
            <person name="Calhoun S."/>
            <person name="Haridas S."/>
            <person name="Kuo A."/>
            <person name="Mondo S."/>
            <person name="Pangilinan J."/>
            <person name="Riley R."/>
            <person name="LaButti K."/>
            <person name="Andreopoulos B."/>
            <person name="Lipzen A."/>
            <person name="Chen C."/>
            <person name="Yan M."/>
            <person name="Daum C."/>
            <person name="Ng V."/>
            <person name="Clum A."/>
            <person name="Steindorff A."/>
            <person name="Ohm R.A."/>
            <person name="Martin F."/>
            <person name="Silar P."/>
            <person name="Natvig D.O."/>
            <person name="Lalanne C."/>
            <person name="Gautier V."/>
            <person name="Ament-Velasquez S.L."/>
            <person name="Kruys A."/>
            <person name="Hutchinson M.I."/>
            <person name="Powell A.J."/>
            <person name="Barry K."/>
            <person name="Miller A.N."/>
            <person name="Grigoriev I.V."/>
            <person name="Debuchy R."/>
            <person name="Gladieux P."/>
            <person name="Hiltunen Thoren M."/>
            <person name="Johannesson H."/>
        </authorList>
    </citation>
    <scope>NUCLEOTIDE SEQUENCE</scope>
    <source>
        <strain evidence="8">CBS 232.78</strain>
    </source>
</reference>
<name>A0AAE0NQE9_9PEZI</name>
<keyword evidence="3" id="KW-0808">Transferase</keyword>
<dbReference type="InterPro" id="IPR036249">
    <property type="entry name" value="Thioredoxin-like_sf"/>
</dbReference>
<dbReference type="EMBL" id="JAULSW010000004">
    <property type="protein sequence ID" value="KAK3385818.1"/>
    <property type="molecule type" value="Genomic_DNA"/>
</dbReference>
<dbReference type="InterPro" id="IPR004045">
    <property type="entry name" value="Glutathione_S-Trfase_N"/>
</dbReference>
<protein>
    <recommendedName>
        <fullName evidence="2">glutathione transferase</fullName>
        <ecNumber evidence="2">2.5.1.18</ecNumber>
    </recommendedName>
</protein>
<proteinExistence type="inferred from homology"/>
<evidence type="ECO:0000256" key="5">
    <source>
        <dbReference type="RuleBase" id="RU003494"/>
    </source>
</evidence>
<organism evidence="8 9">
    <name type="scientific">Podospora didyma</name>
    <dbReference type="NCBI Taxonomy" id="330526"/>
    <lineage>
        <taxon>Eukaryota</taxon>
        <taxon>Fungi</taxon>
        <taxon>Dikarya</taxon>
        <taxon>Ascomycota</taxon>
        <taxon>Pezizomycotina</taxon>
        <taxon>Sordariomycetes</taxon>
        <taxon>Sordariomycetidae</taxon>
        <taxon>Sordariales</taxon>
        <taxon>Podosporaceae</taxon>
        <taxon>Podospora</taxon>
    </lineage>
</organism>
<feature type="non-terminal residue" evidence="8">
    <location>
        <position position="1"/>
    </location>
</feature>